<reference evidence="1 2" key="1">
    <citation type="journal article" date="2006" name="Science">
        <title>The genome of black cottonwood, Populus trichocarpa (Torr. &amp; Gray).</title>
        <authorList>
            <person name="Tuskan G.A."/>
            <person name="Difazio S."/>
            <person name="Jansson S."/>
            <person name="Bohlmann J."/>
            <person name="Grigoriev I."/>
            <person name="Hellsten U."/>
            <person name="Putnam N."/>
            <person name="Ralph S."/>
            <person name="Rombauts S."/>
            <person name="Salamov A."/>
            <person name="Schein J."/>
            <person name="Sterck L."/>
            <person name="Aerts A."/>
            <person name="Bhalerao R.R."/>
            <person name="Bhalerao R.P."/>
            <person name="Blaudez D."/>
            <person name="Boerjan W."/>
            <person name="Brun A."/>
            <person name="Brunner A."/>
            <person name="Busov V."/>
            <person name="Campbell M."/>
            <person name="Carlson J."/>
            <person name="Chalot M."/>
            <person name="Chapman J."/>
            <person name="Chen G.L."/>
            <person name="Cooper D."/>
            <person name="Coutinho P.M."/>
            <person name="Couturier J."/>
            <person name="Covert S."/>
            <person name="Cronk Q."/>
            <person name="Cunningham R."/>
            <person name="Davis J."/>
            <person name="Degroeve S."/>
            <person name="Dejardin A."/>
            <person name="Depamphilis C."/>
            <person name="Detter J."/>
            <person name="Dirks B."/>
            <person name="Dubchak I."/>
            <person name="Duplessis S."/>
            <person name="Ehlting J."/>
            <person name="Ellis B."/>
            <person name="Gendler K."/>
            <person name="Goodstein D."/>
            <person name="Gribskov M."/>
            <person name="Grimwood J."/>
            <person name="Groover A."/>
            <person name="Gunter L."/>
            <person name="Hamberger B."/>
            <person name="Heinze B."/>
            <person name="Helariutta Y."/>
            <person name="Henrissat B."/>
            <person name="Holligan D."/>
            <person name="Holt R."/>
            <person name="Huang W."/>
            <person name="Islam-Faridi N."/>
            <person name="Jones S."/>
            <person name="Jones-Rhoades M."/>
            <person name="Jorgensen R."/>
            <person name="Joshi C."/>
            <person name="Kangasjarvi J."/>
            <person name="Karlsson J."/>
            <person name="Kelleher C."/>
            <person name="Kirkpatrick R."/>
            <person name="Kirst M."/>
            <person name="Kohler A."/>
            <person name="Kalluri U."/>
            <person name="Larimer F."/>
            <person name="Leebens-Mack J."/>
            <person name="Leple J.C."/>
            <person name="Locascio P."/>
            <person name="Lou Y."/>
            <person name="Lucas S."/>
            <person name="Martin F."/>
            <person name="Montanini B."/>
            <person name="Napoli C."/>
            <person name="Nelson D.R."/>
            <person name="Nelson C."/>
            <person name="Nieminen K."/>
            <person name="Nilsson O."/>
            <person name="Pereda V."/>
            <person name="Peter G."/>
            <person name="Philippe R."/>
            <person name="Pilate G."/>
            <person name="Poliakov A."/>
            <person name="Razumovskaya J."/>
            <person name="Richardson P."/>
            <person name="Rinaldi C."/>
            <person name="Ritland K."/>
            <person name="Rouze P."/>
            <person name="Ryaboy D."/>
            <person name="Schmutz J."/>
            <person name="Schrader J."/>
            <person name="Segerman B."/>
            <person name="Shin H."/>
            <person name="Siddiqui A."/>
            <person name="Sterky F."/>
            <person name="Terry A."/>
            <person name="Tsai C.J."/>
            <person name="Uberbacher E."/>
            <person name="Unneberg P."/>
            <person name="Vahala J."/>
            <person name="Wall K."/>
            <person name="Wessler S."/>
            <person name="Yang G."/>
            <person name="Yin T."/>
            <person name="Douglas C."/>
            <person name="Marra M."/>
            <person name="Sandberg G."/>
            <person name="Van de Peer Y."/>
            <person name="Rokhsar D."/>
        </authorList>
    </citation>
    <scope>NUCLEOTIDE SEQUENCE [LARGE SCALE GENOMIC DNA]</scope>
    <source>
        <strain evidence="2">cv. Nisqually</strain>
    </source>
</reference>
<name>A0A3N7FU89_POPTR</name>
<protein>
    <submittedName>
        <fullName evidence="1">Uncharacterized protein</fullName>
    </submittedName>
</protein>
<evidence type="ECO:0000313" key="1">
    <source>
        <dbReference type="EMBL" id="RQO98657.1"/>
    </source>
</evidence>
<keyword evidence="2" id="KW-1185">Reference proteome</keyword>
<dbReference type="EMBL" id="CM009301">
    <property type="protein sequence ID" value="RQO98657.1"/>
    <property type="molecule type" value="Genomic_DNA"/>
</dbReference>
<gene>
    <name evidence="1" type="ORF">POPTR_012G123466</name>
</gene>
<dbReference type="AlphaFoldDB" id="A0A3N7FU89"/>
<accession>A0A3N7FU89</accession>
<organism evidence="1 2">
    <name type="scientific">Populus trichocarpa</name>
    <name type="common">Western balsam poplar</name>
    <name type="synonym">Populus balsamifera subsp. trichocarpa</name>
    <dbReference type="NCBI Taxonomy" id="3694"/>
    <lineage>
        <taxon>Eukaryota</taxon>
        <taxon>Viridiplantae</taxon>
        <taxon>Streptophyta</taxon>
        <taxon>Embryophyta</taxon>
        <taxon>Tracheophyta</taxon>
        <taxon>Spermatophyta</taxon>
        <taxon>Magnoliopsida</taxon>
        <taxon>eudicotyledons</taxon>
        <taxon>Gunneridae</taxon>
        <taxon>Pentapetalae</taxon>
        <taxon>rosids</taxon>
        <taxon>fabids</taxon>
        <taxon>Malpighiales</taxon>
        <taxon>Salicaceae</taxon>
        <taxon>Saliceae</taxon>
        <taxon>Populus</taxon>
    </lineage>
</organism>
<evidence type="ECO:0000313" key="2">
    <source>
        <dbReference type="Proteomes" id="UP000006729"/>
    </source>
</evidence>
<dbReference type="Proteomes" id="UP000006729">
    <property type="component" value="Chromosome 12"/>
</dbReference>
<proteinExistence type="predicted"/>
<sequence length="74" mass="8595">MENFLEGLLVCVIGAPLNGRFVCEGEQMGVKRTRKEQDFLEERIHIVWTASPSFLLHVNEQEMCIVSYYFPVVF</sequence>
<dbReference type="InParanoid" id="A0A3N7FU89"/>